<feature type="transmembrane region" description="Helical" evidence="2">
    <location>
        <begin position="14"/>
        <end position="34"/>
    </location>
</feature>
<accession>A0A0D0CVA2</accession>
<gene>
    <name evidence="3" type="ORF">GYMLUDRAFT_168967</name>
</gene>
<evidence type="ECO:0000313" key="4">
    <source>
        <dbReference type="Proteomes" id="UP000053593"/>
    </source>
</evidence>
<keyword evidence="4" id="KW-1185">Reference proteome</keyword>
<feature type="transmembrane region" description="Helical" evidence="2">
    <location>
        <begin position="74"/>
        <end position="93"/>
    </location>
</feature>
<feature type="transmembrane region" description="Helical" evidence="2">
    <location>
        <begin position="131"/>
        <end position="153"/>
    </location>
</feature>
<dbReference type="AlphaFoldDB" id="A0A0D0CVA2"/>
<dbReference type="HOGENOM" id="CLU_029564_0_0_1"/>
<dbReference type="PANTHER" id="PTHR34391">
    <property type="entry name" value="UPF0658 GOLGI APPARATUS MEMBRANE PROTEIN C1952.10C-RELATED"/>
    <property type="match status" value="1"/>
</dbReference>
<keyword evidence="2" id="KW-0472">Membrane</keyword>
<keyword evidence="2" id="KW-0812">Transmembrane</keyword>
<feature type="transmembrane region" description="Helical" evidence="2">
    <location>
        <begin position="187"/>
        <end position="207"/>
    </location>
</feature>
<evidence type="ECO:0000313" key="3">
    <source>
        <dbReference type="EMBL" id="KIK59908.1"/>
    </source>
</evidence>
<dbReference type="OrthoDB" id="2448307at2759"/>
<evidence type="ECO:0000256" key="1">
    <source>
        <dbReference type="SAM" id="MobiDB-lite"/>
    </source>
</evidence>
<name>A0A0D0CVA2_9AGAR</name>
<evidence type="ECO:0000256" key="2">
    <source>
        <dbReference type="SAM" id="Phobius"/>
    </source>
</evidence>
<organism evidence="3 4">
    <name type="scientific">Collybiopsis luxurians FD-317 M1</name>
    <dbReference type="NCBI Taxonomy" id="944289"/>
    <lineage>
        <taxon>Eukaryota</taxon>
        <taxon>Fungi</taxon>
        <taxon>Dikarya</taxon>
        <taxon>Basidiomycota</taxon>
        <taxon>Agaricomycotina</taxon>
        <taxon>Agaricomycetes</taxon>
        <taxon>Agaricomycetidae</taxon>
        <taxon>Agaricales</taxon>
        <taxon>Marasmiineae</taxon>
        <taxon>Omphalotaceae</taxon>
        <taxon>Collybiopsis</taxon>
        <taxon>Collybiopsis luxurians</taxon>
    </lineage>
</organism>
<protein>
    <submittedName>
        <fullName evidence="3">Uncharacterized protein</fullName>
    </submittedName>
</protein>
<keyword evidence="2" id="KW-1133">Transmembrane helix</keyword>
<feature type="region of interest" description="Disordered" evidence="1">
    <location>
        <begin position="324"/>
        <end position="347"/>
    </location>
</feature>
<dbReference type="GO" id="GO:0005794">
    <property type="term" value="C:Golgi apparatus"/>
    <property type="evidence" value="ECO:0007669"/>
    <property type="project" value="TreeGrafter"/>
</dbReference>
<feature type="transmembrane region" description="Helical" evidence="2">
    <location>
        <begin position="46"/>
        <end position="68"/>
    </location>
</feature>
<reference evidence="3 4" key="1">
    <citation type="submission" date="2014-04" db="EMBL/GenBank/DDBJ databases">
        <title>Evolutionary Origins and Diversification of the Mycorrhizal Mutualists.</title>
        <authorList>
            <consortium name="DOE Joint Genome Institute"/>
            <consortium name="Mycorrhizal Genomics Consortium"/>
            <person name="Kohler A."/>
            <person name="Kuo A."/>
            <person name="Nagy L.G."/>
            <person name="Floudas D."/>
            <person name="Copeland A."/>
            <person name="Barry K.W."/>
            <person name="Cichocki N."/>
            <person name="Veneault-Fourrey C."/>
            <person name="LaButti K."/>
            <person name="Lindquist E.A."/>
            <person name="Lipzen A."/>
            <person name="Lundell T."/>
            <person name="Morin E."/>
            <person name="Murat C."/>
            <person name="Riley R."/>
            <person name="Ohm R."/>
            <person name="Sun H."/>
            <person name="Tunlid A."/>
            <person name="Henrissat B."/>
            <person name="Grigoriev I.V."/>
            <person name="Hibbett D.S."/>
            <person name="Martin F."/>
        </authorList>
    </citation>
    <scope>NUCLEOTIDE SEQUENCE [LARGE SCALE GENOMIC DNA]</scope>
    <source>
        <strain evidence="3 4">FD-317 M1</strain>
    </source>
</reference>
<dbReference type="PANTHER" id="PTHR34391:SF1">
    <property type="entry name" value="UPF0658 GOLGI APPARATUS MEMBRANE PROTEIN C1952.10C-RELATED"/>
    <property type="match status" value="1"/>
</dbReference>
<dbReference type="EMBL" id="KN834778">
    <property type="protein sequence ID" value="KIK59908.1"/>
    <property type="molecule type" value="Genomic_DNA"/>
</dbReference>
<feature type="compositionally biased region" description="Polar residues" evidence="1">
    <location>
        <begin position="330"/>
        <end position="345"/>
    </location>
</feature>
<proteinExistence type="predicted"/>
<sequence length="356" mass="39742">MAIEPLLATRAQRAFIATQAVVVLVMVGITFRMVEEHISFTSGYKTLPCYLALFALAEVFEMFMAFDALRLRSIIQLVGIILFHLALIVSAALQVHQTKDALVNGLGNCNDPNSSTFFINCDAPGTLWRKILPFLVVTPCVIAASWLVILFWVKELYAEFGWAIFHIVGANPKTKTMYQYYQVEICLLKFDFFFFTGVTMQLLIVVLSRNSAEFGVTIAAIPIVLGLLMGAAMAVRREIKWLMSLSLVVCAGPRELCVRLSVYKLVRFYEPASRDQYITTRATLTVFTIVAFLLLFATFAVGLRCFSDFDRGLISSKVHDVNKRPKYSKSDSAGNMSQRQSSYTGGSVLAPRISIE</sequence>
<dbReference type="Proteomes" id="UP000053593">
    <property type="component" value="Unassembled WGS sequence"/>
</dbReference>
<dbReference type="InterPro" id="IPR040410">
    <property type="entry name" value="UPF0658_Golgi"/>
</dbReference>
<feature type="transmembrane region" description="Helical" evidence="2">
    <location>
        <begin position="282"/>
        <end position="303"/>
    </location>
</feature>
<feature type="transmembrane region" description="Helical" evidence="2">
    <location>
        <begin position="214"/>
        <end position="235"/>
    </location>
</feature>